<comment type="similarity">
    <text evidence="1">Belongs to the hemerythrin family.</text>
</comment>
<dbReference type="PROSITE" id="PS50887">
    <property type="entry name" value="GGDEF"/>
    <property type="match status" value="1"/>
</dbReference>
<evidence type="ECO:0000259" key="6">
    <source>
        <dbReference type="PROSITE" id="PS50887"/>
    </source>
</evidence>
<reference evidence="7 8" key="1">
    <citation type="submission" date="2023-03" db="EMBL/GenBank/DDBJ databases">
        <title>Diaphorobacter basophil sp. nov., isolated from a sewage-treatment plant.</title>
        <authorList>
            <person name="Yang K."/>
        </authorList>
    </citation>
    <scope>NUCLEOTIDE SEQUENCE [LARGE SCALE GENOMIC DNA]</scope>
    <source>
        <strain evidence="7 8">Y-1</strain>
    </source>
</reference>
<proteinExistence type="inferred from homology"/>
<protein>
    <recommendedName>
        <fullName evidence="2">diguanylate cyclase</fullName>
        <ecNumber evidence="2">2.7.7.65</ecNumber>
    </recommendedName>
</protein>
<dbReference type="NCBIfam" id="TIGR00254">
    <property type="entry name" value="GGDEF"/>
    <property type="match status" value="1"/>
</dbReference>
<dbReference type="CDD" id="cd12107">
    <property type="entry name" value="Hemerythrin"/>
    <property type="match status" value="1"/>
</dbReference>
<dbReference type="InterPro" id="IPR035938">
    <property type="entry name" value="Hemerythrin-like_sf"/>
</dbReference>
<keyword evidence="4" id="KW-0408">Iron</keyword>
<dbReference type="NCBIfam" id="TIGR02481">
    <property type="entry name" value="hemeryth_dom"/>
    <property type="match status" value="1"/>
</dbReference>
<evidence type="ECO:0000256" key="5">
    <source>
        <dbReference type="ARBA" id="ARBA00034247"/>
    </source>
</evidence>
<evidence type="ECO:0000256" key="2">
    <source>
        <dbReference type="ARBA" id="ARBA00012528"/>
    </source>
</evidence>
<dbReference type="SMART" id="SM00267">
    <property type="entry name" value="GGDEF"/>
    <property type="match status" value="1"/>
</dbReference>
<sequence>MDTSFIWDDGFVTGLDVVDAQHHALVDLFNELNQALFSPAGDRQALLADIYARLLAYAEYHFREEEQLMAQSGLDARHVQAHCRLHQQFVQQIRVMWARRGTQADLGAMLVDFLTAWLGLHILGIDRSMARQIASRRQGLDAAEAFERERQRARHDDGMQTLLKMINRLYSALSVQNTQLASANQDLEERVTQRTRELELANERLRLLSRTDALLDIANRAHFNEWLEQACTLARRTQRPLGLVMIDVDCFKRYNDRYGHQQGDTCLQAVARAVAGCLRRDADLVARYGGEELVVVLPDTGMAGATALAQRMVQAVQALALPHADSPVGPCVTISAGVCSQVPHAGADGASGSAALIAHADAALYQAKHQGRNRCVAHAEGGDAAGMLSKI</sequence>
<dbReference type="InterPro" id="IPR043128">
    <property type="entry name" value="Rev_trsase/Diguanyl_cyclase"/>
</dbReference>
<organism evidence="7 8">
    <name type="scientific">Diaphorobacter limosus</name>
    <dbReference type="NCBI Taxonomy" id="3036128"/>
    <lineage>
        <taxon>Bacteria</taxon>
        <taxon>Pseudomonadati</taxon>
        <taxon>Pseudomonadota</taxon>
        <taxon>Betaproteobacteria</taxon>
        <taxon>Burkholderiales</taxon>
        <taxon>Comamonadaceae</taxon>
        <taxon>Diaphorobacter</taxon>
    </lineage>
</organism>
<dbReference type="InterPro" id="IPR000160">
    <property type="entry name" value="GGDEF_dom"/>
</dbReference>
<keyword evidence="3" id="KW-0479">Metal-binding</keyword>
<dbReference type="Proteomes" id="UP001303211">
    <property type="component" value="Chromosome"/>
</dbReference>
<dbReference type="SUPFAM" id="SSF47188">
    <property type="entry name" value="Hemerythrin-like"/>
    <property type="match status" value="1"/>
</dbReference>
<dbReference type="EC" id="2.7.7.65" evidence="2"/>
<dbReference type="Gene3D" id="1.20.120.50">
    <property type="entry name" value="Hemerythrin-like"/>
    <property type="match status" value="1"/>
</dbReference>
<keyword evidence="7" id="KW-0548">Nucleotidyltransferase</keyword>
<dbReference type="GO" id="GO:0052621">
    <property type="term" value="F:diguanylate cyclase activity"/>
    <property type="evidence" value="ECO:0007669"/>
    <property type="project" value="UniProtKB-EC"/>
</dbReference>
<dbReference type="PANTHER" id="PTHR45138:SF9">
    <property type="entry name" value="DIGUANYLATE CYCLASE DGCM-RELATED"/>
    <property type="match status" value="1"/>
</dbReference>
<dbReference type="Pfam" id="PF01814">
    <property type="entry name" value="Hemerythrin"/>
    <property type="match status" value="1"/>
</dbReference>
<dbReference type="CDD" id="cd01949">
    <property type="entry name" value="GGDEF"/>
    <property type="match status" value="1"/>
</dbReference>
<dbReference type="InterPro" id="IPR012312">
    <property type="entry name" value="Hemerythrin-like"/>
</dbReference>
<name>A0ABZ0J0B8_9BURK</name>
<feature type="domain" description="GGDEF" evidence="6">
    <location>
        <begin position="239"/>
        <end position="380"/>
    </location>
</feature>
<comment type="catalytic activity">
    <reaction evidence="5">
        <text>2 GTP = 3',3'-c-di-GMP + 2 diphosphate</text>
        <dbReference type="Rhea" id="RHEA:24898"/>
        <dbReference type="ChEBI" id="CHEBI:33019"/>
        <dbReference type="ChEBI" id="CHEBI:37565"/>
        <dbReference type="ChEBI" id="CHEBI:58805"/>
        <dbReference type="EC" id="2.7.7.65"/>
    </reaction>
</comment>
<keyword evidence="8" id="KW-1185">Reference proteome</keyword>
<keyword evidence="7" id="KW-0808">Transferase</keyword>
<dbReference type="InterPro" id="IPR012827">
    <property type="entry name" value="Hemerythrin_metal-bd"/>
</dbReference>
<dbReference type="RefSeq" id="WP_317701159.1">
    <property type="nucleotide sequence ID" value="NZ_CP136921.1"/>
</dbReference>
<gene>
    <name evidence="7" type="ORF">P4826_14875</name>
</gene>
<evidence type="ECO:0000256" key="4">
    <source>
        <dbReference type="ARBA" id="ARBA00023004"/>
    </source>
</evidence>
<dbReference type="InterPro" id="IPR029787">
    <property type="entry name" value="Nucleotide_cyclase"/>
</dbReference>
<dbReference type="EMBL" id="CP136921">
    <property type="protein sequence ID" value="WOO31680.1"/>
    <property type="molecule type" value="Genomic_DNA"/>
</dbReference>
<evidence type="ECO:0000256" key="3">
    <source>
        <dbReference type="ARBA" id="ARBA00022723"/>
    </source>
</evidence>
<dbReference type="PANTHER" id="PTHR45138">
    <property type="entry name" value="REGULATORY COMPONENTS OF SENSORY TRANSDUCTION SYSTEM"/>
    <property type="match status" value="1"/>
</dbReference>
<accession>A0ABZ0J0B8</accession>
<dbReference type="Pfam" id="PF00990">
    <property type="entry name" value="GGDEF"/>
    <property type="match status" value="1"/>
</dbReference>
<dbReference type="Gene3D" id="3.30.70.270">
    <property type="match status" value="1"/>
</dbReference>
<dbReference type="SUPFAM" id="SSF55073">
    <property type="entry name" value="Nucleotide cyclase"/>
    <property type="match status" value="1"/>
</dbReference>
<evidence type="ECO:0000313" key="8">
    <source>
        <dbReference type="Proteomes" id="UP001303211"/>
    </source>
</evidence>
<evidence type="ECO:0000256" key="1">
    <source>
        <dbReference type="ARBA" id="ARBA00010587"/>
    </source>
</evidence>
<dbReference type="InterPro" id="IPR050469">
    <property type="entry name" value="Diguanylate_Cyclase"/>
</dbReference>
<evidence type="ECO:0000313" key="7">
    <source>
        <dbReference type="EMBL" id="WOO31680.1"/>
    </source>
</evidence>